<feature type="transmembrane region" description="Helical" evidence="6">
    <location>
        <begin position="111"/>
        <end position="131"/>
    </location>
</feature>
<feature type="transmembrane region" description="Helical" evidence="6">
    <location>
        <begin position="15"/>
        <end position="35"/>
    </location>
</feature>
<evidence type="ECO:0000256" key="6">
    <source>
        <dbReference type="SAM" id="Phobius"/>
    </source>
</evidence>
<feature type="transmembrane region" description="Helical" evidence="6">
    <location>
        <begin position="143"/>
        <end position="160"/>
    </location>
</feature>
<feature type="transmembrane region" description="Helical" evidence="6">
    <location>
        <begin position="172"/>
        <end position="192"/>
    </location>
</feature>
<evidence type="ECO:0000256" key="1">
    <source>
        <dbReference type="ARBA" id="ARBA00004141"/>
    </source>
</evidence>
<reference evidence="7 8" key="1">
    <citation type="journal article" date="2011" name="Stand. Genomic Sci.">
        <title>Non-contiguous finished genome sequence of Bacteroides coprosuis type strain (PC139).</title>
        <authorList>
            <person name="Land M."/>
            <person name="Held B."/>
            <person name="Gronow S."/>
            <person name="Abt B."/>
            <person name="Lucas S."/>
            <person name="Del Rio T.G."/>
            <person name="Nolan M."/>
            <person name="Tice H."/>
            <person name="Cheng J.F."/>
            <person name="Pitluck S."/>
            <person name="Liolios K."/>
            <person name="Pagani I."/>
            <person name="Ivanova N."/>
            <person name="Mavromatis K."/>
            <person name="Mikhailova N."/>
            <person name="Pati A."/>
            <person name="Tapia R."/>
            <person name="Han C."/>
            <person name="Goodwin L."/>
            <person name="Chen A."/>
            <person name="Palaniappan K."/>
            <person name="Hauser L."/>
            <person name="Brambilla E.M."/>
            <person name="Rohde M."/>
            <person name="Goker M."/>
            <person name="Detter J.C."/>
            <person name="Woyke T."/>
            <person name="Bristow J."/>
            <person name="Eisen J.A."/>
            <person name="Markowitz V."/>
            <person name="Hugenholtz P."/>
            <person name="Kyrpides N.C."/>
            <person name="Klenk H.P."/>
            <person name="Lapidus A."/>
        </authorList>
    </citation>
    <scope>NUCLEOTIDE SEQUENCE</scope>
    <source>
        <strain evidence="7 8">DSM 18011</strain>
    </source>
</reference>
<feature type="transmembrane region" description="Helical" evidence="6">
    <location>
        <begin position="47"/>
        <end position="66"/>
    </location>
</feature>
<dbReference type="STRING" id="679937.Bcop_1636"/>
<evidence type="ECO:0000256" key="2">
    <source>
        <dbReference type="ARBA" id="ARBA00022692"/>
    </source>
</evidence>
<evidence type="ECO:0000256" key="4">
    <source>
        <dbReference type="ARBA" id="ARBA00023136"/>
    </source>
</evidence>
<feature type="transmembrane region" description="Helical" evidence="6">
    <location>
        <begin position="199"/>
        <end position="219"/>
    </location>
</feature>
<feature type="binding site" evidence="5">
    <location>
        <position position="202"/>
    </location>
    <ligand>
        <name>Zn(2+)</name>
        <dbReference type="ChEBI" id="CHEBI:29105"/>
    </ligand>
</feature>
<feature type="transmembrane region" description="Helical" evidence="6">
    <location>
        <begin position="87"/>
        <end position="105"/>
    </location>
</feature>
<protein>
    <submittedName>
        <fullName evidence="7">Hly-III family protein</fullName>
    </submittedName>
</protein>
<feature type="binding site" evidence="5">
    <location>
        <position position="198"/>
    </location>
    <ligand>
        <name>Zn(2+)</name>
        <dbReference type="ChEBI" id="CHEBI:29105"/>
    </ligand>
</feature>
<dbReference type="PANTHER" id="PTHR20855:SF3">
    <property type="entry name" value="LD03007P"/>
    <property type="match status" value="1"/>
</dbReference>
<dbReference type="HOGENOM" id="CLU_051078_1_1_10"/>
<organism evidence="7 8">
    <name type="scientific">Bacteroides coprosuis DSM 18011</name>
    <dbReference type="NCBI Taxonomy" id="679937"/>
    <lineage>
        <taxon>Bacteria</taxon>
        <taxon>Pseudomonadati</taxon>
        <taxon>Bacteroidota</taxon>
        <taxon>Bacteroidia</taxon>
        <taxon>Bacteroidales</taxon>
        <taxon>Bacteroidaceae</taxon>
        <taxon>Bacteroides</taxon>
    </lineage>
</organism>
<dbReference type="EMBL" id="CM001167">
    <property type="protein sequence ID" value="EGJ71828.1"/>
    <property type="molecule type" value="Genomic_DNA"/>
</dbReference>
<feature type="binding site" evidence="5">
    <location>
        <position position="70"/>
    </location>
    <ligand>
        <name>Zn(2+)</name>
        <dbReference type="ChEBI" id="CHEBI:29105"/>
    </ligand>
</feature>
<dbReference type="InterPro" id="IPR004254">
    <property type="entry name" value="AdipoR/HlyIII-related"/>
</dbReference>
<evidence type="ECO:0000256" key="3">
    <source>
        <dbReference type="ARBA" id="ARBA00022989"/>
    </source>
</evidence>
<dbReference type="AlphaFoldDB" id="F3ZQN3"/>
<keyword evidence="2 6" id="KW-0812">Transmembrane</keyword>
<dbReference type="Proteomes" id="UP000018439">
    <property type="component" value="Chromosome"/>
</dbReference>
<name>F3ZQN3_9BACE</name>
<evidence type="ECO:0000256" key="5">
    <source>
        <dbReference type="PIRSR" id="PIRSR604254-1"/>
    </source>
</evidence>
<sequence length="220" mass="24844">MIMDTTAIYTQKEELANTITHLAGIILGLIASYYLLGKAYAHDDVHWAVSSVLVYLFGMLSSYGISVIYHGCSNRYRKKKLQKIDHAAIYLHIAGTYTPFTLITLRHAGSWGWMLFSFVWFSALLGILMSFRNLDKHSHLETLCYVIMGSVILIAFKPFMDVLGSTGRMDVLYWIIAGGVFYIVGALFYSFTRIRYMHTVFHLFVVGGSVCHILAVYAAL</sequence>
<gene>
    <name evidence="7" type="ORF">Bcop_1636</name>
</gene>
<evidence type="ECO:0000313" key="7">
    <source>
        <dbReference type="EMBL" id="EGJ71828.1"/>
    </source>
</evidence>
<keyword evidence="5" id="KW-0862">Zinc</keyword>
<dbReference type="GO" id="GO:0046872">
    <property type="term" value="F:metal ion binding"/>
    <property type="evidence" value="ECO:0007669"/>
    <property type="project" value="UniProtKB-KW"/>
</dbReference>
<accession>F3ZQN3</accession>
<dbReference type="Pfam" id="PF03006">
    <property type="entry name" value="HlyIII"/>
    <property type="match status" value="1"/>
</dbReference>
<keyword evidence="5" id="KW-0479">Metal-binding</keyword>
<dbReference type="PANTHER" id="PTHR20855">
    <property type="entry name" value="ADIPOR/PROGESTIN RECEPTOR-RELATED"/>
    <property type="match status" value="1"/>
</dbReference>
<dbReference type="eggNOG" id="COG1272">
    <property type="taxonomic scope" value="Bacteria"/>
</dbReference>
<proteinExistence type="predicted"/>
<keyword evidence="4 6" id="KW-0472">Membrane</keyword>
<keyword evidence="8" id="KW-1185">Reference proteome</keyword>
<keyword evidence="3 6" id="KW-1133">Transmembrane helix</keyword>
<comment type="subcellular location">
    <subcellularLocation>
        <location evidence="1">Membrane</location>
        <topology evidence="1">Multi-pass membrane protein</topology>
    </subcellularLocation>
</comment>
<evidence type="ECO:0000313" key="8">
    <source>
        <dbReference type="Proteomes" id="UP000018439"/>
    </source>
</evidence>
<dbReference type="GO" id="GO:0016020">
    <property type="term" value="C:membrane"/>
    <property type="evidence" value="ECO:0007669"/>
    <property type="project" value="UniProtKB-SubCell"/>
</dbReference>